<organism evidence="1 2">
    <name type="scientific">Tanacetum coccineum</name>
    <dbReference type="NCBI Taxonomy" id="301880"/>
    <lineage>
        <taxon>Eukaryota</taxon>
        <taxon>Viridiplantae</taxon>
        <taxon>Streptophyta</taxon>
        <taxon>Embryophyta</taxon>
        <taxon>Tracheophyta</taxon>
        <taxon>Spermatophyta</taxon>
        <taxon>Magnoliopsida</taxon>
        <taxon>eudicotyledons</taxon>
        <taxon>Gunneridae</taxon>
        <taxon>Pentapetalae</taxon>
        <taxon>asterids</taxon>
        <taxon>campanulids</taxon>
        <taxon>Asterales</taxon>
        <taxon>Asteraceae</taxon>
        <taxon>Asteroideae</taxon>
        <taxon>Anthemideae</taxon>
        <taxon>Anthemidinae</taxon>
        <taxon>Tanacetum</taxon>
    </lineage>
</organism>
<keyword evidence="2" id="KW-1185">Reference proteome</keyword>
<dbReference type="Proteomes" id="UP001151760">
    <property type="component" value="Unassembled WGS sequence"/>
</dbReference>
<evidence type="ECO:0000313" key="2">
    <source>
        <dbReference type="Proteomes" id="UP001151760"/>
    </source>
</evidence>
<name>A0ABQ5D680_9ASTR</name>
<evidence type="ECO:0008006" key="3">
    <source>
        <dbReference type="Google" id="ProtNLM"/>
    </source>
</evidence>
<accession>A0ABQ5D680</accession>
<sequence length="115" mass="13803">MNDSLWVKWINVMKLKQRGVWDVDIDSKDSWGWKCLLNLKSWVSNHMRYMISDGKSINVWHDKWNSDIALSSMISKKEIFYVGLKDQDKIHDVMDDNGWKWPQNLLEKYPWITSI</sequence>
<dbReference type="EMBL" id="BQNB010014966">
    <property type="protein sequence ID" value="GJT34467.1"/>
    <property type="molecule type" value="Genomic_DNA"/>
</dbReference>
<proteinExistence type="predicted"/>
<protein>
    <recommendedName>
        <fullName evidence="3">Reverse transcriptase zinc-binding domain-containing protein</fullName>
    </recommendedName>
</protein>
<gene>
    <name evidence="1" type="ORF">Tco_0924886</name>
</gene>
<reference evidence="1" key="2">
    <citation type="submission" date="2022-01" db="EMBL/GenBank/DDBJ databases">
        <authorList>
            <person name="Yamashiro T."/>
            <person name="Shiraishi A."/>
            <person name="Satake H."/>
            <person name="Nakayama K."/>
        </authorList>
    </citation>
    <scope>NUCLEOTIDE SEQUENCE</scope>
</reference>
<reference evidence="1" key="1">
    <citation type="journal article" date="2022" name="Int. J. Mol. Sci.">
        <title>Draft Genome of Tanacetum Coccineum: Genomic Comparison of Closely Related Tanacetum-Family Plants.</title>
        <authorList>
            <person name="Yamashiro T."/>
            <person name="Shiraishi A."/>
            <person name="Nakayama K."/>
            <person name="Satake H."/>
        </authorList>
    </citation>
    <scope>NUCLEOTIDE SEQUENCE</scope>
</reference>
<comment type="caution">
    <text evidence="1">The sequence shown here is derived from an EMBL/GenBank/DDBJ whole genome shotgun (WGS) entry which is preliminary data.</text>
</comment>
<evidence type="ECO:0000313" key="1">
    <source>
        <dbReference type="EMBL" id="GJT34467.1"/>
    </source>
</evidence>